<dbReference type="RefSeq" id="YP_010656384.1">
    <property type="nucleotide sequence ID" value="NC_070838.1"/>
</dbReference>
<feature type="transmembrane region" description="Helical" evidence="1">
    <location>
        <begin position="35"/>
        <end position="56"/>
    </location>
</feature>
<protein>
    <submittedName>
        <fullName evidence="2">Uncharacterized protein</fullName>
    </submittedName>
</protein>
<proteinExistence type="predicted"/>
<dbReference type="EMBL" id="MW862992">
    <property type="protein sequence ID" value="QWY82749.1"/>
    <property type="molecule type" value="Genomic_DNA"/>
</dbReference>
<dbReference type="GeneID" id="77932267"/>
<gene>
    <name evidence="2" type="primary">3</name>
    <name evidence="2" type="ORF">SEA_SILENTRX_3</name>
</gene>
<keyword evidence="3" id="KW-1185">Reference proteome</keyword>
<dbReference type="Proteomes" id="UP000693725">
    <property type="component" value="Segment"/>
</dbReference>
<reference evidence="2" key="1">
    <citation type="submission" date="2021-04" db="EMBL/GenBank/DDBJ databases">
        <authorList>
            <person name="Edwards E.G."/>
            <person name="Siddiqui F.A."/>
            <person name="Anastasi R.E."/>
            <person name="Conroy D.J."/>
            <person name="Gerton T.J."/>
            <person name="Laizure I.E."/>
            <person name="Reynolds J.D."/>
            <person name="Ulker M."/>
            <person name="Ouellette S.K."/>
            <person name="Duggan K.O."/>
            <person name="Johnson K.C."/>
            <person name="MacLea K.S."/>
            <person name="Garlena R.A."/>
            <person name="Russell D.A."/>
            <person name="Jacobs-Sera D."/>
            <person name="Hatfull G.F."/>
        </authorList>
    </citation>
    <scope>NUCLEOTIDE SEQUENCE</scope>
</reference>
<sequence>MPSLVFHLYMSAVTLFGVARYLVWIAAGDFPKDPTVGLVAAVALQVMLLALAWFTASAIKHAKDLK</sequence>
<dbReference type="KEGG" id="vg:77932267"/>
<evidence type="ECO:0000256" key="1">
    <source>
        <dbReference type="SAM" id="Phobius"/>
    </source>
</evidence>
<feature type="transmembrane region" description="Helical" evidence="1">
    <location>
        <begin position="6"/>
        <end position="23"/>
    </location>
</feature>
<evidence type="ECO:0000313" key="3">
    <source>
        <dbReference type="Proteomes" id="UP000693725"/>
    </source>
</evidence>
<evidence type="ECO:0000313" key="2">
    <source>
        <dbReference type="EMBL" id="QWY82749.1"/>
    </source>
</evidence>
<keyword evidence="1" id="KW-0472">Membrane</keyword>
<organism evidence="2 3">
    <name type="scientific">Arthrobacter phage SilentRX</name>
    <dbReference type="NCBI Taxonomy" id="2836091"/>
    <lineage>
        <taxon>Viruses</taxon>
        <taxon>Duplodnaviria</taxon>
        <taxon>Heunggongvirae</taxon>
        <taxon>Uroviricota</taxon>
        <taxon>Caudoviricetes</taxon>
        <taxon>Silentrexvirus</taxon>
        <taxon>Silentrexvirus silentrx</taxon>
    </lineage>
</organism>
<keyword evidence="1" id="KW-1133">Transmembrane helix</keyword>
<accession>A0A8F3IPN2</accession>
<keyword evidence="1" id="KW-0812">Transmembrane</keyword>
<name>A0A8F3IPN2_9CAUD</name>